<keyword evidence="2" id="KW-1185">Reference proteome</keyword>
<dbReference type="Proteomes" id="UP000747110">
    <property type="component" value="Unassembled WGS sequence"/>
</dbReference>
<sequence>MICLRIAAAVSLHGNLYDVRPPPLSPPPAALAPRVVSFPPQVVPAAAVAAIAGVDAEAFGTTPPICNMQCRSSTRPSNCSSRSRVSVRRTCPMPRKEKRNMKNMKSNGLINQIQYFN</sequence>
<name>A0A8J4FSF3_9CHLO</name>
<comment type="caution">
    <text evidence="1">The sequence shown here is derived from an EMBL/GenBank/DDBJ whole genome shotgun (WGS) entry which is preliminary data.</text>
</comment>
<protein>
    <submittedName>
        <fullName evidence="1">Uncharacterized protein</fullName>
    </submittedName>
</protein>
<proteinExistence type="predicted"/>
<dbReference type="AlphaFoldDB" id="A0A8J4FSF3"/>
<organism evidence="1 2">
    <name type="scientific">Volvox reticuliferus</name>
    <dbReference type="NCBI Taxonomy" id="1737510"/>
    <lineage>
        <taxon>Eukaryota</taxon>
        <taxon>Viridiplantae</taxon>
        <taxon>Chlorophyta</taxon>
        <taxon>core chlorophytes</taxon>
        <taxon>Chlorophyceae</taxon>
        <taxon>CS clade</taxon>
        <taxon>Chlamydomonadales</taxon>
        <taxon>Volvocaceae</taxon>
        <taxon>Volvox</taxon>
    </lineage>
</organism>
<gene>
    <name evidence="1" type="ORF">Vretifemale_11456</name>
</gene>
<accession>A0A8J4FSF3</accession>
<evidence type="ECO:0000313" key="2">
    <source>
        <dbReference type="Proteomes" id="UP000747110"/>
    </source>
</evidence>
<dbReference type="EMBL" id="BNCP01000024">
    <property type="protein sequence ID" value="GIL82469.1"/>
    <property type="molecule type" value="Genomic_DNA"/>
</dbReference>
<reference evidence="1" key="1">
    <citation type="journal article" date="2021" name="Proc. Natl. Acad. Sci. U.S.A.">
        <title>Three genomes in the algal genus Volvox reveal the fate of a haploid sex-determining region after a transition to homothallism.</title>
        <authorList>
            <person name="Yamamoto K."/>
            <person name="Hamaji T."/>
            <person name="Kawai-Toyooka H."/>
            <person name="Matsuzaki R."/>
            <person name="Takahashi F."/>
            <person name="Nishimura Y."/>
            <person name="Kawachi M."/>
            <person name="Noguchi H."/>
            <person name="Minakuchi Y."/>
            <person name="Umen J.G."/>
            <person name="Toyoda A."/>
            <person name="Nozaki H."/>
        </authorList>
    </citation>
    <scope>NUCLEOTIDE SEQUENCE</scope>
    <source>
        <strain evidence="1">NIES-3786</strain>
    </source>
</reference>
<evidence type="ECO:0000313" key="1">
    <source>
        <dbReference type="EMBL" id="GIL82469.1"/>
    </source>
</evidence>